<dbReference type="PANTHER" id="PTHR11712">
    <property type="entry name" value="POLYKETIDE SYNTHASE-RELATED"/>
    <property type="match status" value="1"/>
</dbReference>
<dbReference type="NCBIfam" id="NF006618">
    <property type="entry name" value="PRK09185.1"/>
    <property type="match status" value="1"/>
</dbReference>
<dbReference type="PROSITE" id="PS00606">
    <property type="entry name" value="KS3_1"/>
    <property type="match status" value="1"/>
</dbReference>
<dbReference type="Gene3D" id="3.40.47.10">
    <property type="match status" value="1"/>
</dbReference>
<dbReference type="InterPro" id="IPR014030">
    <property type="entry name" value="Ketoacyl_synth_N"/>
</dbReference>
<evidence type="ECO:0000256" key="3">
    <source>
        <dbReference type="RuleBase" id="RU003694"/>
    </source>
</evidence>
<dbReference type="Proteomes" id="UP000199169">
    <property type="component" value="Unassembled WGS sequence"/>
</dbReference>
<dbReference type="InterPro" id="IPR014031">
    <property type="entry name" value="Ketoacyl_synth_C"/>
</dbReference>
<dbReference type="Pfam" id="PF00109">
    <property type="entry name" value="ketoacyl-synt"/>
    <property type="match status" value="1"/>
</dbReference>
<comment type="similarity">
    <text evidence="1 3">Belongs to the thiolase-like superfamily. Beta-ketoacyl-ACP synthases family.</text>
</comment>
<accession>A0A1A8XUZ7</accession>
<dbReference type="InterPro" id="IPR018201">
    <property type="entry name" value="Ketoacyl_synth_AS"/>
</dbReference>
<dbReference type="CDD" id="cd00834">
    <property type="entry name" value="KAS_I_II"/>
    <property type="match status" value="1"/>
</dbReference>
<dbReference type="InterPro" id="IPR016039">
    <property type="entry name" value="Thiolase-like"/>
</dbReference>
<proteinExistence type="inferred from homology"/>
<dbReference type="PROSITE" id="PS52004">
    <property type="entry name" value="KS3_2"/>
    <property type="match status" value="1"/>
</dbReference>
<reference evidence="6" key="1">
    <citation type="submission" date="2016-06" db="EMBL/GenBank/DDBJ databases">
        <authorList>
            <person name="McIlroy S.J."/>
            <person name="Karst S.M."/>
            <person name="Albertsen M."/>
        </authorList>
    </citation>
    <scope>NUCLEOTIDE SEQUENCE [LARGE SCALE GENOMIC DNA]</scope>
</reference>
<dbReference type="SUPFAM" id="SSF53901">
    <property type="entry name" value="Thiolase-like"/>
    <property type="match status" value="2"/>
</dbReference>
<sequence>MTPLLLSRYTLTTSLGRGLAATLSSLRRGDSGLAPCAFESVDLDTWVGEVAGVDEQTLPEPLARYDCRNNRLAQLALESDGLDQSVRAASARYGPDRVGVFLGTSTAGILHAELAYRRRDPQTGALPADFLYHSTQNLFSLAEFARDYFALEGPAATVSTACSSSAKAFAAAARQIACGRIDAALVGGVDSLCLTTLYGFAALELTSSHPCRPYDVARKGISVAEGAAFALLEALPSAAPRGSLVLLGYGESSDAYHMSAPHPQGFGARLAMAAALRSAGLEPADIDYINLHGTATPANDAAEGRAVGALFDAHVPCSSTKGATGHTLGAAGAVEALICALALTDDLLPGSPHTATPDPALPLNYVLAARSGRVRRVLSNSFGFGGSNCSLVLGLTP</sequence>
<dbReference type="RefSeq" id="WP_186407874.1">
    <property type="nucleotide sequence ID" value="NZ_FLQX01000127.1"/>
</dbReference>
<evidence type="ECO:0000313" key="5">
    <source>
        <dbReference type="EMBL" id="SBT07778.1"/>
    </source>
</evidence>
<evidence type="ECO:0000313" key="6">
    <source>
        <dbReference type="Proteomes" id="UP000199169"/>
    </source>
</evidence>
<keyword evidence="6" id="KW-1185">Reference proteome</keyword>
<dbReference type="PANTHER" id="PTHR11712:SF320">
    <property type="entry name" value="BETA-KETOACYL SYNTHASE"/>
    <property type="match status" value="1"/>
</dbReference>
<protein>
    <submittedName>
        <fullName evidence="5">Beta-ketoacyl synthase</fullName>
    </submittedName>
</protein>
<name>A0A1A8XUZ7_9PROT</name>
<dbReference type="AlphaFoldDB" id="A0A1A8XUZ7"/>
<organism evidence="5 6">
    <name type="scientific">Candidatus Accumulibacter aalborgensis</name>
    <dbReference type="NCBI Taxonomy" id="1860102"/>
    <lineage>
        <taxon>Bacteria</taxon>
        <taxon>Pseudomonadati</taxon>
        <taxon>Pseudomonadota</taxon>
        <taxon>Betaproteobacteria</taxon>
        <taxon>Candidatus Accumulibacter</taxon>
    </lineage>
</organism>
<dbReference type="STRING" id="1860102.ACCAA_50035"/>
<evidence type="ECO:0000256" key="1">
    <source>
        <dbReference type="ARBA" id="ARBA00008467"/>
    </source>
</evidence>
<dbReference type="EMBL" id="FLQX01000127">
    <property type="protein sequence ID" value="SBT07778.1"/>
    <property type="molecule type" value="Genomic_DNA"/>
</dbReference>
<feature type="domain" description="Ketosynthase family 3 (KS3)" evidence="4">
    <location>
        <begin position="1"/>
        <end position="395"/>
    </location>
</feature>
<evidence type="ECO:0000259" key="4">
    <source>
        <dbReference type="PROSITE" id="PS52004"/>
    </source>
</evidence>
<dbReference type="GO" id="GO:0005829">
    <property type="term" value="C:cytosol"/>
    <property type="evidence" value="ECO:0007669"/>
    <property type="project" value="TreeGrafter"/>
</dbReference>
<dbReference type="Pfam" id="PF02801">
    <property type="entry name" value="Ketoacyl-synt_C"/>
    <property type="match status" value="1"/>
</dbReference>
<dbReference type="GO" id="GO:0006633">
    <property type="term" value="P:fatty acid biosynthetic process"/>
    <property type="evidence" value="ECO:0007669"/>
    <property type="project" value="InterPro"/>
</dbReference>
<dbReference type="SMART" id="SM00825">
    <property type="entry name" value="PKS_KS"/>
    <property type="match status" value="1"/>
</dbReference>
<dbReference type="InterPro" id="IPR000794">
    <property type="entry name" value="Beta-ketoacyl_synthase"/>
</dbReference>
<gene>
    <name evidence="5" type="ORF">ACCAA_50035</name>
</gene>
<evidence type="ECO:0000256" key="2">
    <source>
        <dbReference type="ARBA" id="ARBA00022679"/>
    </source>
</evidence>
<dbReference type="InterPro" id="IPR020841">
    <property type="entry name" value="PKS_Beta-ketoAc_synthase_dom"/>
</dbReference>
<keyword evidence="2 3" id="KW-0808">Transferase</keyword>
<dbReference type="GO" id="GO:0004315">
    <property type="term" value="F:3-oxoacyl-[acyl-carrier-protein] synthase activity"/>
    <property type="evidence" value="ECO:0007669"/>
    <property type="project" value="InterPro"/>
</dbReference>